<organism evidence="2 3">
    <name type="scientific">Streptomyces virens</name>
    <dbReference type="NCBI Taxonomy" id="285572"/>
    <lineage>
        <taxon>Bacteria</taxon>
        <taxon>Bacillati</taxon>
        <taxon>Actinomycetota</taxon>
        <taxon>Actinomycetes</taxon>
        <taxon>Kitasatosporales</taxon>
        <taxon>Streptomycetaceae</taxon>
        <taxon>Streptomyces</taxon>
    </lineage>
</organism>
<comment type="caution">
    <text evidence="2">The sequence shown here is derived from an EMBL/GenBank/DDBJ whole genome shotgun (WGS) entry which is preliminary data.</text>
</comment>
<evidence type="ECO:0000313" key="2">
    <source>
        <dbReference type="EMBL" id="GAA3201198.1"/>
    </source>
</evidence>
<evidence type="ECO:0000256" key="1">
    <source>
        <dbReference type="SAM" id="MobiDB-lite"/>
    </source>
</evidence>
<name>A0ABP6Q273_9ACTN</name>
<evidence type="ECO:0000313" key="3">
    <source>
        <dbReference type="Proteomes" id="UP001501866"/>
    </source>
</evidence>
<reference evidence="3" key="1">
    <citation type="journal article" date="2019" name="Int. J. Syst. Evol. Microbiol.">
        <title>The Global Catalogue of Microorganisms (GCM) 10K type strain sequencing project: providing services to taxonomists for standard genome sequencing and annotation.</title>
        <authorList>
            <consortium name="The Broad Institute Genomics Platform"/>
            <consortium name="The Broad Institute Genome Sequencing Center for Infectious Disease"/>
            <person name="Wu L."/>
            <person name="Ma J."/>
        </authorList>
    </citation>
    <scope>NUCLEOTIDE SEQUENCE [LARGE SCALE GENOMIC DNA]</scope>
    <source>
        <strain evidence="3">JCM 9095</strain>
    </source>
</reference>
<protein>
    <submittedName>
        <fullName evidence="2">Uncharacterized protein</fullName>
    </submittedName>
</protein>
<feature type="compositionally biased region" description="Gly residues" evidence="1">
    <location>
        <begin position="32"/>
        <end position="56"/>
    </location>
</feature>
<gene>
    <name evidence="2" type="ORF">GCM10010451_59610</name>
</gene>
<feature type="compositionally biased region" description="Low complexity" evidence="1">
    <location>
        <begin position="11"/>
        <end position="25"/>
    </location>
</feature>
<proteinExistence type="predicted"/>
<sequence>MSRSLSRTNFSQTSSGMDDSGTDSGPAPDVGAGSGLDAGVGAGSGLGPDVGAGSGLDAGVADSGPGSSDGCSATASRAFSQGRLFCSAAERTAEINTPHK</sequence>
<keyword evidence="3" id="KW-1185">Reference proteome</keyword>
<dbReference type="Proteomes" id="UP001501866">
    <property type="component" value="Unassembled WGS sequence"/>
</dbReference>
<feature type="region of interest" description="Disordered" evidence="1">
    <location>
        <begin position="1"/>
        <end position="74"/>
    </location>
</feature>
<accession>A0ABP6Q273</accession>
<dbReference type="EMBL" id="BAAAUH010000070">
    <property type="protein sequence ID" value="GAA3201198.1"/>
    <property type="molecule type" value="Genomic_DNA"/>
</dbReference>
<feature type="compositionally biased region" description="Polar residues" evidence="1">
    <location>
        <begin position="1"/>
        <end position="10"/>
    </location>
</feature>
<feature type="compositionally biased region" description="Polar residues" evidence="1">
    <location>
        <begin position="65"/>
        <end position="74"/>
    </location>
</feature>